<organism evidence="1 2">
    <name type="scientific">Aldrovandia affinis</name>
    <dbReference type="NCBI Taxonomy" id="143900"/>
    <lineage>
        <taxon>Eukaryota</taxon>
        <taxon>Metazoa</taxon>
        <taxon>Chordata</taxon>
        <taxon>Craniata</taxon>
        <taxon>Vertebrata</taxon>
        <taxon>Euteleostomi</taxon>
        <taxon>Actinopterygii</taxon>
        <taxon>Neopterygii</taxon>
        <taxon>Teleostei</taxon>
        <taxon>Notacanthiformes</taxon>
        <taxon>Halosauridae</taxon>
        <taxon>Aldrovandia</taxon>
    </lineage>
</organism>
<comment type="caution">
    <text evidence="1">The sequence shown here is derived from an EMBL/GenBank/DDBJ whole genome shotgun (WGS) entry which is preliminary data.</text>
</comment>
<gene>
    <name evidence="1" type="ORF">AAFF_G00348110</name>
</gene>
<dbReference type="AlphaFoldDB" id="A0AAD7VZQ4"/>
<proteinExistence type="predicted"/>
<dbReference type="Proteomes" id="UP001221898">
    <property type="component" value="Unassembled WGS sequence"/>
</dbReference>
<protein>
    <submittedName>
        <fullName evidence="1">Uncharacterized protein</fullName>
    </submittedName>
</protein>
<name>A0AAD7VZQ4_9TELE</name>
<accession>A0AAD7VZQ4</accession>
<evidence type="ECO:0000313" key="1">
    <source>
        <dbReference type="EMBL" id="KAJ8366652.1"/>
    </source>
</evidence>
<dbReference type="EMBL" id="JAINUG010000561">
    <property type="protein sequence ID" value="KAJ8366652.1"/>
    <property type="molecule type" value="Genomic_DNA"/>
</dbReference>
<sequence>MAPVARTNLDRTQLAQRLPLLAAKQNSLRVGLEELDPVGSTRERPCKRSNKWNMKLEAKRRISAYK</sequence>
<keyword evidence="2" id="KW-1185">Reference proteome</keyword>
<reference evidence="1" key="1">
    <citation type="journal article" date="2023" name="Science">
        <title>Genome structures resolve the early diversification of teleost fishes.</title>
        <authorList>
            <person name="Parey E."/>
            <person name="Louis A."/>
            <person name="Montfort J."/>
            <person name="Bouchez O."/>
            <person name="Roques C."/>
            <person name="Iampietro C."/>
            <person name="Lluch J."/>
            <person name="Castinel A."/>
            <person name="Donnadieu C."/>
            <person name="Desvignes T."/>
            <person name="Floi Bucao C."/>
            <person name="Jouanno E."/>
            <person name="Wen M."/>
            <person name="Mejri S."/>
            <person name="Dirks R."/>
            <person name="Jansen H."/>
            <person name="Henkel C."/>
            <person name="Chen W.J."/>
            <person name="Zahm M."/>
            <person name="Cabau C."/>
            <person name="Klopp C."/>
            <person name="Thompson A.W."/>
            <person name="Robinson-Rechavi M."/>
            <person name="Braasch I."/>
            <person name="Lecointre G."/>
            <person name="Bobe J."/>
            <person name="Postlethwait J.H."/>
            <person name="Berthelot C."/>
            <person name="Roest Crollius H."/>
            <person name="Guiguen Y."/>
        </authorList>
    </citation>
    <scope>NUCLEOTIDE SEQUENCE</scope>
    <source>
        <strain evidence="1">NC1722</strain>
    </source>
</reference>
<evidence type="ECO:0000313" key="2">
    <source>
        <dbReference type="Proteomes" id="UP001221898"/>
    </source>
</evidence>